<comment type="subcellular location">
    <subcellularLocation>
        <location evidence="2">Cell membrane</location>
        <topology evidence="2">Multi-pass membrane protein</topology>
    </subcellularLocation>
</comment>
<dbReference type="SMART" id="SM00388">
    <property type="entry name" value="HisKA"/>
    <property type="match status" value="1"/>
</dbReference>
<dbReference type="InterPro" id="IPR036097">
    <property type="entry name" value="HisK_dim/P_sf"/>
</dbReference>
<dbReference type="InterPro" id="IPR005467">
    <property type="entry name" value="His_kinase_dom"/>
</dbReference>
<dbReference type="CDD" id="cd00082">
    <property type="entry name" value="HisKA"/>
    <property type="match status" value="1"/>
</dbReference>
<keyword evidence="4" id="KW-1003">Cell membrane</keyword>
<accession>A0A6B3LBV0</accession>
<keyword evidence="5" id="KW-0597">Phosphoprotein</keyword>
<dbReference type="Gene3D" id="6.10.340.10">
    <property type="match status" value="1"/>
</dbReference>
<protein>
    <recommendedName>
        <fullName evidence="3">histidine kinase</fullName>
        <ecNumber evidence="3">2.7.13.3</ecNumber>
    </recommendedName>
</protein>
<evidence type="ECO:0000256" key="12">
    <source>
        <dbReference type="SAM" id="Phobius"/>
    </source>
</evidence>
<feature type="transmembrane region" description="Helical" evidence="12">
    <location>
        <begin position="7"/>
        <end position="27"/>
    </location>
</feature>
<dbReference type="Pfam" id="PF00512">
    <property type="entry name" value="HisKA"/>
    <property type="match status" value="1"/>
</dbReference>
<dbReference type="PRINTS" id="PR00344">
    <property type="entry name" value="BCTRLSENSOR"/>
</dbReference>
<name>A0A6B3LBV0_9BACT</name>
<dbReference type="EMBL" id="CP066776">
    <property type="protein sequence ID" value="QQL45032.1"/>
    <property type="molecule type" value="Genomic_DNA"/>
</dbReference>
<dbReference type="PANTHER" id="PTHR45436:SF10">
    <property type="entry name" value="HISTIDINE KINASE"/>
    <property type="match status" value="1"/>
</dbReference>
<dbReference type="SUPFAM" id="SSF55874">
    <property type="entry name" value="ATPase domain of HSP90 chaperone/DNA topoisomerase II/histidine kinase"/>
    <property type="match status" value="1"/>
</dbReference>
<dbReference type="SUPFAM" id="SSF47384">
    <property type="entry name" value="Homodimeric domain of signal transducing histidine kinase"/>
    <property type="match status" value="1"/>
</dbReference>
<dbReference type="GO" id="GO:0000155">
    <property type="term" value="F:phosphorelay sensor kinase activity"/>
    <property type="evidence" value="ECO:0007669"/>
    <property type="project" value="InterPro"/>
</dbReference>
<evidence type="ECO:0000256" key="9">
    <source>
        <dbReference type="ARBA" id="ARBA00022989"/>
    </source>
</evidence>
<keyword evidence="7 12" id="KW-0812">Transmembrane</keyword>
<evidence type="ECO:0000256" key="1">
    <source>
        <dbReference type="ARBA" id="ARBA00000085"/>
    </source>
</evidence>
<dbReference type="AlphaFoldDB" id="A0A6B3LBV0"/>
<evidence type="ECO:0000256" key="4">
    <source>
        <dbReference type="ARBA" id="ARBA00022475"/>
    </source>
</evidence>
<dbReference type="Pfam" id="PF02518">
    <property type="entry name" value="HATPase_c"/>
    <property type="match status" value="1"/>
</dbReference>
<keyword evidence="11 12" id="KW-0472">Membrane</keyword>
<dbReference type="InterPro" id="IPR050428">
    <property type="entry name" value="TCS_sensor_his_kinase"/>
</dbReference>
<evidence type="ECO:0000256" key="8">
    <source>
        <dbReference type="ARBA" id="ARBA00022777"/>
    </source>
</evidence>
<dbReference type="GO" id="GO:0005886">
    <property type="term" value="C:plasma membrane"/>
    <property type="evidence" value="ECO:0007669"/>
    <property type="project" value="UniProtKB-SubCell"/>
</dbReference>
<evidence type="ECO:0000313" key="13">
    <source>
        <dbReference type="EMBL" id="QQL45032.1"/>
    </source>
</evidence>
<dbReference type="Gene3D" id="3.30.450.20">
    <property type="entry name" value="PAS domain"/>
    <property type="match status" value="1"/>
</dbReference>
<reference evidence="13 14" key="1">
    <citation type="submission" date="2020-12" db="EMBL/GenBank/DDBJ databases">
        <title>Sulforoseuscoccus oceanibium gen. nov., sp. nov., a representative of the phylum Verrucomicrobia with special cytoplasmic membrane, and proposal of Sulforoseuscoccusaceae fam. nov.</title>
        <authorList>
            <person name="Xi F."/>
        </authorList>
    </citation>
    <scope>NUCLEOTIDE SEQUENCE [LARGE SCALE GENOMIC DNA]</scope>
    <source>
        <strain evidence="13 14">T37</strain>
    </source>
</reference>
<sequence>MSLTLRILLGFVLIAVVGVVFVLNPVLERVERQYLEAAEEPMVDIAEVLAGVVSAQIERDGEVDATMGEGLRRAHRRELRAAIYDLLKQDVTLNVYVTDAKGVVLFDSEQSQNVGRSYLHLRDVAFTLAGEYGARSSRLDESDLASSVMYVAAPIVSGGEIIGSLTVSKPQRSLLVFIEQTRKRIKALAWGGAVALLVLGWLLSRWVTHPLRVLTGHAEAVSRGERSAAPKMPGRHLRVLGDAVEDMREALDGRSYVESYVQTMTHEMKSPVAAIRGAVELLDAELPPERRERLLANIRSESLRLQSLNDQLLALASLESRDSVECDEPVDLAKVVHRVVDHARPMDVAAGPRVVAECRGQAVVRGEEFLLEMALGNLVQNAVEFSPADGEVRVTVDGTDESEVRVIVEDEGAGIPEYAISRVFDRFYSLARPESGRKSSGLGLCFVRQAIELHGGSVTLQNRPDGSGARAEMRVPV</sequence>
<keyword evidence="9 12" id="KW-1133">Transmembrane helix</keyword>
<comment type="catalytic activity">
    <reaction evidence="1">
        <text>ATP + protein L-histidine = ADP + protein N-phospho-L-histidine.</text>
        <dbReference type="EC" id="2.7.13.3"/>
    </reaction>
</comment>
<dbReference type="Gene3D" id="1.10.287.130">
    <property type="match status" value="1"/>
</dbReference>
<dbReference type="InterPro" id="IPR003661">
    <property type="entry name" value="HisK_dim/P_dom"/>
</dbReference>
<dbReference type="PROSITE" id="PS50109">
    <property type="entry name" value="HIS_KIN"/>
    <property type="match status" value="1"/>
</dbReference>
<evidence type="ECO:0000256" key="3">
    <source>
        <dbReference type="ARBA" id="ARBA00012438"/>
    </source>
</evidence>
<dbReference type="PROSITE" id="PS50885">
    <property type="entry name" value="HAMP"/>
    <property type="match status" value="1"/>
</dbReference>
<proteinExistence type="predicted"/>
<evidence type="ECO:0000313" key="14">
    <source>
        <dbReference type="Proteomes" id="UP000475117"/>
    </source>
</evidence>
<dbReference type="RefSeq" id="WP_164364921.1">
    <property type="nucleotide sequence ID" value="NZ_CP066776.1"/>
</dbReference>
<dbReference type="InterPro" id="IPR003594">
    <property type="entry name" value="HATPase_dom"/>
</dbReference>
<dbReference type="InterPro" id="IPR029151">
    <property type="entry name" value="Sensor-like_sf"/>
</dbReference>
<dbReference type="PANTHER" id="PTHR45436">
    <property type="entry name" value="SENSOR HISTIDINE KINASE YKOH"/>
    <property type="match status" value="1"/>
</dbReference>
<keyword evidence="14" id="KW-1185">Reference proteome</keyword>
<keyword evidence="10" id="KW-0902">Two-component regulatory system</keyword>
<keyword evidence="8 13" id="KW-0418">Kinase</keyword>
<evidence type="ECO:0000256" key="2">
    <source>
        <dbReference type="ARBA" id="ARBA00004651"/>
    </source>
</evidence>
<dbReference type="InterPro" id="IPR003660">
    <property type="entry name" value="HAMP_dom"/>
</dbReference>
<dbReference type="Gene3D" id="3.30.565.10">
    <property type="entry name" value="Histidine kinase-like ATPase, C-terminal domain"/>
    <property type="match status" value="1"/>
</dbReference>
<evidence type="ECO:0000256" key="6">
    <source>
        <dbReference type="ARBA" id="ARBA00022679"/>
    </source>
</evidence>
<dbReference type="Proteomes" id="UP000475117">
    <property type="component" value="Chromosome"/>
</dbReference>
<evidence type="ECO:0000256" key="7">
    <source>
        <dbReference type="ARBA" id="ARBA00022692"/>
    </source>
</evidence>
<evidence type="ECO:0000256" key="5">
    <source>
        <dbReference type="ARBA" id="ARBA00022553"/>
    </source>
</evidence>
<dbReference type="SUPFAM" id="SSF103190">
    <property type="entry name" value="Sensory domain-like"/>
    <property type="match status" value="1"/>
</dbReference>
<dbReference type="InterPro" id="IPR004358">
    <property type="entry name" value="Sig_transdc_His_kin-like_C"/>
</dbReference>
<gene>
    <name evidence="13" type="primary">creC</name>
    <name evidence="13" type="ORF">G3M56_000135</name>
</gene>
<evidence type="ECO:0000256" key="11">
    <source>
        <dbReference type="ARBA" id="ARBA00023136"/>
    </source>
</evidence>
<feature type="transmembrane region" description="Helical" evidence="12">
    <location>
        <begin position="187"/>
        <end position="207"/>
    </location>
</feature>
<keyword evidence="6 13" id="KW-0808">Transferase</keyword>
<organism evidence="13 14">
    <name type="scientific">Sulfuriroseicoccus oceanibius</name>
    <dbReference type="NCBI Taxonomy" id="2707525"/>
    <lineage>
        <taxon>Bacteria</taxon>
        <taxon>Pseudomonadati</taxon>
        <taxon>Verrucomicrobiota</taxon>
        <taxon>Verrucomicrobiia</taxon>
        <taxon>Verrucomicrobiales</taxon>
        <taxon>Verrucomicrobiaceae</taxon>
        <taxon>Sulfuriroseicoccus</taxon>
    </lineage>
</organism>
<dbReference type="SMART" id="SM00387">
    <property type="entry name" value="HATPase_c"/>
    <property type="match status" value="1"/>
</dbReference>
<dbReference type="NCBIfam" id="NF008312">
    <property type="entry name" value="PRK11100.1"/>
    <property type="match status" value="1"/>
</dbReference>
<evidence type="ECO:0000256" key="10">
    <source>
        <dbReference type="ARBA" id="ARBA00023012"/>
    </source>
</evidence>
<dbReference type="EC" id="2.7.13.3" evidence="3"/>
<dbReference type="KEGG" id="soa:G3M56_000135"/>
<dbReference type="InterPro" id="IPR036890">
    <property type="entry name" value="HATPase_C_sf"/>
</dbReference>